<protein>
    <submittedName>
        <fullName evidence="2">Uncharacterized protein LOC117241820</fullName>
    </submittedName>
</protein>
<proteinExistence type="predicted"/>
<accession>A0A6J3LE51</accession>
<sequence length="207" mass="24303">MYYTIQITNYGQSINDVLSFSREIFWNFITTNTVFKNSVIATVCSQNEYSDSQETLDIYFVSNRLSLVHSKKNVNLINFLYQKAYLSFVIKDKLIFSDREKFTNIILNEIILLQQFNFHIKFMVHINQNMLYCNHITLDNHYRSCHVLAIALSNVIKHSSSIEFKENCFSMLNVENSHEVEAALMIKLIPLIHQNYSFSSINQSEEK</sequence>
<dbReference type="GeneID" id="117241820"/>
<evidence type="ECO:0000313" key="1">
    <source>
        <dbReference type="Proteomes" id="UP000504631"/>
    </source>
</evidence>
<gene>
    <name evidence="2" type="primary">LOC117241820</name>
</gene>
<name>A0A6J3LE51_9HYME</name>
<dbReference type="RefSeq" id="XP_033363863.1">
    <property type="nucleotide sequence ID" value="XM_033507972.1"/>
</dbReference>
<evidence type="ECO:0000313" key="2">
    <source>
        <dbReference type="RefSeq" id="XP_033363863.1"/>
    </source>
</evidence>
<organism evidence="1 2">
    <name type="scientific">Bombus vosnesenskii</name>
    <dbReference type="NCBI Taxonomy" id="207650"/>
    <lineage>
        <taxon>Eukaryota</taxon>
        <taxon>Metazoa</taxon>
        <taxon>Ecdysozoa</taxon>
        <taxon>Arthropoda</taxon>
        <taxon>Hexapoda</taxon>
        <taxon>Insecta</taxon>
        <taxon>Pterygota</taxon>
        <taxon>Neoptera</taxon>
        <taxon>Endopterygota</taxon>
        <taxon>Hymenoptera</taxon>
        <taxon>Apocrita</taxon>
        <taxon>Aculeata</taxon>
        <taxon>Apoidea</taxon>
        <taxon>Anthophila</taxon>
        <taxon>Apidae</taxon>
        <taxon>Bombus</taxon>
        <taxon>Pyrobombus</taxon>
    </lineage>
</organism>
<dbReference type="AlphaFoldDB" id="A0A6J3LE51"/>
<dbReference type="Proteomes" id="UP000504631">
    <property type="component" value="Unplaced"/>
</dbReference>
<dbReference type="KEGG" id="bvk:117241820"/>
<keyword evidence="1" id="KW-1185">Reference proteome</keyword>
<reference evidence="2" key="1">
    <citation type="submission" date="2025-08" db="UniProtKB">
        <authorList>
            <consortium name="RefSeq"/>
        </authorList>
    </citation>
    <scope>IDENTIFICATION</scope>
    <source>
        <tissue evidence="2">Muscle</tissue>
    </source>
</reference>